<reference evidence="1 2" key="1">
    <citation type="submission" date="2022-05" db="EMBL/GenBank/DDBJ databases">
        <authorList>
            <consortium name="Genoscope - CEA"/>
            <person name="William W."/>
        </authorList>
    </citation>
    <scope>NUCLEOTIDE SEQUENCE [LARGE SCALE GENOMIC DNA]</scope>
</reference>
<sequence length="232" mass="27405">MSKGEDMDACLEEVNKDSKVWQHGKMVALDWLRIFRNLGNLSKVRNWFFTMVGLQNPKEEAIESRRKYDFGDEVLAWRIKLRKERYLERNCSKKLISLDGLELDKDLPNYEEILQNNWRRLFSEHFIDGKKRTEVEVQKRYVTVQERAVAEDIKNATKDEILKRIGDKLQQIFDEEVRGPLSSKLEYFKAHPSKAKKDALLVLYNDIIEELQHLEAVDKQCIVEDDEDGEVD</sequence>
<evidence type="ECO:0000313" key="1">
    <source>
        <dbReference type="EMBL" id="CAH3180850.1"/>
    </source>
</evidence>
<name>A0ABN8RRS0_9CNID</name>
<accession>A0ABN8RRS0</accession>
<organism evidence="1 2">
    <name type="scientific">Porites lobata</name>
    <dbReference type="NCBI Taxonomy" id="104759"/>
    <lineage>
        <taxon>Eukaryota</taxon>
        <taxon>Metazoa</taxon>
        <taxon>Cnidaria</taxon>
        <taxon>Anthozoa</taxon>
        <taxon>Hexacorallia</taxon>
        <taxon>Scleractinia</taxon>
        <taxon>Fungiina</taxon>
        <taxon>Poritidae</taxon>
        <taxon>Porites</taxon>
    </lineage>
</organism>
<evidence type="ECO:0000313" key="2">
    <source>
        <dbReference type="Proteomes" id="UP001159405"/>
    </source>
</evidence>
<proteinExistence type="predicted"/>
<keyword evidence="2" id="KW-1185">Reference proteome</keyword>
<dbReference type="Proteomes" id="UP001159405">
    <property type="component" value="Unassembled WGS sequence"/>
</dbReference>
<protein>
    <submittedName>
        <fullName evidence="1">Uncharacterized protein</fullName>
    </submittedName>
</protein>
<dbReference type="EMBL" id="CALNXK010000285">
    <property type="protein sequence ID" value="CAH3180850.1"/>
    <property type="molecule type" value="Genomic_DNA"/>
</dbReference>
<comment type="caution">
    <text evidence="1">The sequence shown here is derived from an EMBL/GenBank/DDBJ whole genome shotgun (WGS) entry which is preliminary data.</text>
</comment>
<gene>
    <name evidence="1" type="ORF">PLOB_00023956</name>
</gene>